<evidence type="ECO:0000256" key="4">
    <source>
        <dbReference type="ARBA" id="ARBA00016182"/>
    </source>
</evidence>
<dbReference type="Pfam" id="PF21399">
    <property type="entry name" value="TERT_C"/>
    <property type="match status" value="1"/>
</dbReference>
<sequence length="1164" mass="131372">MPPSRKRVRGKADETVQEQPRKKVIKTGQRATSTPPEIKHAVINQYFAHVLSLRDYILGKLPATSRLRRKKIASLGSSSSTDAEIHDLEQILGSLLDTTLVGYKERPEQPSHTPDNRRQQWTNFTQKGDDSHVTLSDGLAGAAFSQSEIVDFVIWQLFSRCKNHSERPEHVLCDGFRRDPNPGRLQCPRMDQSIPGVFSLHTNPQVQALKLDPWPQLLKLLGNSGDVIMMDLLLDCAVFTSLNGGRRNYRQLSGIPLPKIPIVDTCIKTLEYIGKAPSEITFVRNRMMYARAALNARGLVQFGMRHIHVLNRSPYTQPDTQVNASSDGDETGPKNLVNTRRVMMYMFPRQFGLHNVFTSTVDRRETAQRLKDYTLREQEINTKFGEKDVRIPKRLRGDAKDLVQKLQILHLRCSYSKLLQHYCPVFSSQVSHSKGRKSTQNSSGRATQSLSKVVFTTKSDKAARYTSITELATSPAEVSAFCQAVIAKLLPNGFLGADDVWKHNQRLLLRKVDHFVRLRRFESMSLHEVMQDMKITEIEWLAPQHLMVHKTSQTDIRKRTELFSEFLYYVFDSILIPLLRSNFYITESNTDKYRLFYFRHDVWRYVAEPAMAALKVKMFEEVNLDEANRLLDSRQLGFSQVRLLPKGTSLRPIMNLRKKMLKRGNKTLLGSSINTLLKPAHTILQLEKLLNPAKLGSSMTSVGDVYMRLAAFKSSIGSQSGPLFFAKVDVQSAFDTIPQAAIVGLLDSIPQRRGYQIAKHIEMTNNSSSELLAPTAAGKSSKPRIKWLSTAMKHRGSQALLEYIESDPALKRNNTVFIEDVFKKDFDTSSILRLVASHIQQNLVKIGKKFFRQKEGIPQGSILSSTLCNYFYADLEIHVLKFLDSEDCLLLRLIDDFLLVTTDKAKATRFVEVMHAGVPEYGVVVNPAKTLVNFDLDFTGKATPVPRIGRGSTGFPYCGALIDTASLNVSKDRRPRRAPNNITEAAAAAAAFSSSSSSIFNSLTVEYNRAPGRTFGRKVLNAFKIQSHLMYLDTGRLNGVATVLSNLRAAFAETATKTWAYTRCLPPKARPSPSLVIRTLRRLADVAYLVATSRARRARYPGYTCDVRKIEVMWLTYSAFAQVLGRKQSSYGPVLEWLHNELNRLGAMKDIRRGRVAHVTEKVV</sequence>
<dbReference type="RefSeq" id="XP_007828650.1">
    <property type="nucleotide sequence ID" value="XM_007830459.1"/>
</dbReference>
<feature type="region of interest" description="Disordered" evidence="16">
    <location>
        <begin position="1"/>
        <end position="33"/>
    </location>
</feature>
<dbReference type="GO" id="GO:0042162">
    <property type="term" value="F:telomeric DNA binding"/>
    <property type="evidence" value="ECO:0007669"/>
    <property type="project" value="TreeGrafter"/>
</dbReference>
<evidence type="ECO:0000256" key="1">
    <source>
        <dbReference type="ARBA" id="ARBA00004173"/>
    </source>
</evidence>
<keyword evidence="12" id="KW-0496">Mitochondrion</keyword>
<dbReference type="eggNOG" id="KOG1005">
    <property type="taxonomic scope" value="Eukaryota"/>
</dbReference>
<dbReference type="InterPro" id="IPR021891">
    <property type="entry name" value="Telomerase_RBD"/>
</dbReference>
<dbReference type="Proteomes" id="UP000030651">
    <property type="component" value="Unassembled WGS sequence"/>
</dbReference>
<dbReference type="PROSITE" id="PS50878">
    <property type="entry name" value="RT_POL"/>
    <property type="match status" value="1"/>
</dbReference>
<protein>
    <recommendedName>
        <fullName evidence="4 15">Telomerase reverse transcriptase</fullName>
        <ecNumber evidence="3 15">2.7.7.49</ecNumber>
    </recommendedName>
    <alternativeName>
        <fullName evidence="15">Telomerase catalytic subunit</fullName>
    </alternativeName>
</protein>
<evidence type="ECO:0000313" key="19">
    <source>
        <dbReference type="Proteomes" id="UP000030651"/>
    </source>
</evidence>
<dbReference type="KEGG" id="pfy:PFICI_01878"/>
<evidence type="ECO:0000256" key="8">
    <source>
        <dbReference type="ARBA" id="ARBA00022723"/>
    </source>
</evidence>
<dbReference type="Gene3D" id="1.10.357.90">
    <property type="match status" value="1"/>
</dbReference>
<evidence type="ECO:0000256" key="14">
    <source>
        <dbReference type="ARBA" id="ARBA00048173"/>
    </source>
</evidence>
<keyword evidence="7 15" id="KW-0548">Nucleotidyltransferase</keyword>
<feature type="domain" description="Reverse transcriptase" evidence="17">
    <location>
        <begin position="625"/>
        <end position="962"/>
    </location>
</feature>
<dbReference type="GO" id="GO:0046872">
    <property type="term" value="F:metal ion binding"/>
    <property type="evidence" value="ECO:0007669"/>
    <property type="project" value="UniProtKB-KW"/>
</dbReference>
<dbReference type="PANTHER" id="PTHR12066">
    <property type="entry name" value="TELOMERASE REVERSE TRANSCRIPTASE"/>
    <property type="match status" value="1"/>
</dbReference>
<dbReference type="Gene3D" id="3.30.70.2630">
    <property type="match status" value="1"/>
</dbReference>
<keyword evidence="8 15" id="KW-0479">Metal-binding</keyword>
<keyword evidence="9 15" id="KW-0460">Magnesium</keyword>
<evidence type="ECO:0000256" key="15">
    <source>
        <dbReference type="RuleBase" id="RU365061"/>
    </source>
</evidence>
<dbReference type="STRING" id="1229662.W3XQ06"/>
<evidence type="ECO:0000313" key="18">
    <source>
        <dbReference type="EMBL" id="ETS88050.1"/>
    </source>
</evidence>
<dbReference type="EMBL" id="KI912109">
    <property type="protein sequence ID" value="ETS88050.1"/>
    <property type="molecule type" value="Genomic_DNA"/>
</dbReference>
<evidence type="ECO:0000256" key="9">
    <source>
        <dbReference type="ARBA" id="ARBA00022842"/>
    </source>
</evidence>
<dbReference type="GO" id="GO:0003720">
    <property type="term" value="F:telomerase activity"/>
    <property type="evidence" value="ECO:0007669"/>
    <property type="project" value="InterPro"/>
</dbReference>
<dbReference type="HOGENOM" id="CLU_001996_0_1_1"/>
<keyword evidence="10 15" id="KW-0779">Telomere</keyword>
<comment type="function">
    <text evidence="15">Telomerase is a ribonucleoprotein enzyme essential for the replication of chromosome termini in most eukaryotes. It elongates telomeres. It is a reverse transcriptase that adds simple sequence repeats to chromosome ends by copying a template sequence within the RNA component of the enzyme.</text>
</comment>
<evidence type="ECO:0000256" key="6">
    <source>
        <dbReference type="ARBA" id="ARBA00022679"/>
    </source>
</evidence>
<gene>
    <name evidence="18" type="ORF">PFICI_01878</name>
</gene>
<comment type="subcellular location">
    <subcellularLocation>
        <location evidence="1">Mitochondrion</location>
    </subcellularLocation>
    <subcellularLocation>
        <location evidence="15">Nucleus</location>
    </subcellularLocation>
    <subcellularLocation>
        <location evidence="15">Chromosome</location>
        <location evidence="15">Telomere</location>
    </subcellularLocation>
</comment>
<dbReference type="SUPFAM" id="SSF56672">
    <property type="entry name" value="DNA/RNA polymerases"/>
    <property type="match status" value="1"/>
</dbReference>
<dbReference type="OrthoDB" id="289721at2759"/>
<dbReference type="Gene3D" id="1.10.132.70">
    <property type="match status" value="1"/>
</dbReference>
<dbReference type="InterPro" id="IPR000477">
    <property type="entry name" value="RT_dom"/>
</dbReference>
<dbReference type="PANTHER" id="PTHR12066:SF0">
    <property type="entry name" value="TELOMERASE REVERSE TRANSCRIPTASE"/>
    <property type="match status" value="1"/>
</dbReference>
<keyword evidence="5 15" id="KW-0158">Chromosome</keyword>
<dbReference type="InterPro" id="IPR043502">
    <property type="entry name" value="DNA/RNA_pol_sf"/>
</dbReference>
<organism evidence="18 19">
    <name type="scientific">Pestalotiopsis fici (strain W106-1 / CGMCC3.15140)</name>
    <dbReference type="NCBI Taxonomy" id="1229662"/>
    <lineage>
        <taxon>Eukaryota</taxon>
        <taxon>Fungi</taxon>
        <taxon>Dikarya</taxon>
        <taxon>Ascomycota</taxon>
        <taxon>Pezizomycotina</taxon>
        <taxon>Sordariomycetes</taxon>
        <taxon>Xylariomycetidae</taxon>
        <taxon>Amphisphaeriales</taxon>
        <taxon>Sporocadaceae</taxon>
        <taxon>Pestalotiopsis</taxon>
    </lineage>
</organism>
<evidence type="ECO:0000256" key="2">
    <source>
        <dbReference type="ARBA" id="ARBA00008001"/>
    </source>
</evidence>
<name>W3XQ06_PESFW</name>
<evidence type="ECO:0000259" key="17">
    <source>
        <dbReference type="PROSITE" id="PS50878"/>
    </source>
</evidence>
<feature type="compositionally biased region" description="Polar residues" evidence="16">
    <location>
        <begin position="315"/>
        <end position="326"/>
    </location>
</feature>
<evidence type="ECO:0000256" key="7">
    <source>
        <dbReference type="ARBA" id="ARBA00022695"/>
    </source>
</evidence>
<dbReference type="EC" id="2.7.7.49" evidence="3 15"/>
<dbReference type="SMART" id="SM00975">
    <property type="entry name" value="Telomerase_RBD"/>
    <property type="match status" value="1"/>
</dbReference>
<dbReference type="InParanoid" id="W3XQ06"/>
<reference evidence="19" key="1">
    <citation type="journal article" date="2015" name="BMC Genomics">
        <title>Genomic and transcriptomic analysis of the endophytic fungus Pestalotiopsis fici reveals its lifestyle and high potential for synthesis of natural products.</title>
        <authorList>
            <person name="Wang X."/>
            <person name="Zhang X."/>
            <person name="Liu L."/>
            <person name="Xiang M."/>
            <person name="Wang W."/>
            <person name="Sun X."/>
            <person name="Che Y."/>
            <person name="Guo L."/>
            <person name="Liu G."/>
            <person name="Guo L."/>
            <person name="Wang C."/>
            <person name="Yin W.B."/>
            <person name="Stadler M."/>
            <person name="Zhang X."/>
            <person name="Liu X."/>
        </authorList>
    </citation>
    <scope>NUCLEOTIDE SEQUENCE [LARGE SCALE GENOMIC DNA]</scope>
    <source>
        <strain evidence="19">W106-1 / CGMCC3.15140</strain>
    </source>
</reference>
<evidence type="ECO:0000256" key="13">
    <source>
        <dbReference type="ARBA" id="ARBA00023242"/>
    </source>
</evidence>
<dbReference type="GO" id="GO:0000781">
    <property type="term" value="C:chromosome, telomeric region"/>
    <property type="evidence" value="ECO:0007669"/>
    <property type="project" value="UniProtKB-SubCell"/>
</dbReference>
<proteinExistence type="inferred from homology"/>
<comment type="catalytic activity">
    <reaction evidence="14 15">
        <text>DNA(n) + a 2'-deoxyribonucleoside 5'-triphosphate = DNA(n+1) + diphosphate</text>
        <dbReference type="Rhea" id="RHEA:22508"/>
        <dbReference type="Rhea" id="RHEA-COMP:17339"/>
        <dbReference type="Rhea" id="RHEA-COMP:17340"/>
        <dbReference type="ChEBI" id="CHEBI:33019"/>
        <dbReference type="ChEBI" id="CHEBI:61560"/>
        <dbReference type="ChEBI" id="CHEBI:173112"/>
        <dbReference type="EC" id="2.7.7.49"/>
    </reaction>
</comment>
<dbReference type="GeneID" id="19266891"/>
<dbReference type="CDD" id="cd01648">
    <property type="entry name" value="TERT"/>
    <property type="match status" value="1"/>
</dbReference>
<dbReference type="InterPro" id="IPR049139">
    <property type="entry name" value="TERT_C"/>
</dbReference>
<keyword evidence="6 15" id="KW-0808">Transferase</keyword>
<dbReference type="GO" id="GO:0007004">
    <property type="term" value="P:telomere maintenance via telomerase"/>
    <property type="evidence" value="ECO:0007669"/>
    <property type="project" value="TreeGrafter"/>
</dbReference>
<dbReference type="GO" id="GO:0000333">
    <property type="term" value="C:telomerase catalytic core complex"/>
    <property type="evidence" value="ECO:0007669"/>
    <property type="project" value="TreeGrafter"/>
</dbReference>
<accession>W3XQ06</accession>
<evidence type="ECO:0000256" key="5">
    <source>
        <dbReference type="ARBA" id="ARBA00022454"/>
    </source>
</evidence>
<dbReference type="InterPro" id="IPR003545">
    <property type="entry name" value="Telomerase_RT"/>
</dbReference>
<evidence type="ECO:0000256" key="12">
    <source>
        <dbReference type="ARBA" id="ARBA00023128"/>
    </source>
</evidence>
<keyword evidence="11 15" id="KW-0695">RNA-directed DNA polymerase</keyword>
<comment type="similarity">
    <text evidence="2 15">Belongs to the reverse transcriptase family. Telomerase subfamily.</text>
</comment>
<dbReference type="AlphaFoldDB" id="W3XQ06"/>
<feature type="region of interest" description="Disordered" evidence="16">
    <location>
        <begin position="315"/>
        <end position="335"/>
    </location>
</feature>
<dbReference type="GO" id="GO:0070034">
    <property type="term" value="F:telomerase RNA binding"/>
    <property type="evidence" value="ECO:0007669"/>
    <property type="project" value="TreeGrafter"/>
</dbReference>
<keyword evidence="19" id="KW-1185">Reference proteome</keyword>
<evidence type="ECO:0000256" key="16">
    <source>
        <dbReference type="SAM" id="MobiDB-lite"/>
    </source>
</evidence>
<dbReference type="GO" id="GO:0005739">
    <property type="term" value="C:mitochondrion"/>
    <property type="evidence" value="ECO:0007669"/>
    <property type="project" value="UniProtKB-SubCell"/>
</dbReference>
<evidence type="ECO:0000256" key="11">
    <source>
        <dbReference type="ARBA" id="ARBA00022918"/>
    </source>
</evidence>
<dbReference type="Pfam" id="PF00078">
    <property type="entry name" value="RVT_1"/>
    <property type="match status" value="1"/>
</dbReference>
<dbReference type="Pfam" id="PF12009">
    <property type="entry name" value="Telomerase_RBD"/>
    <property type="match status" value="1"/>
</dbReference>
<keyword evidence="13 15" id="KW-0539">Nucleus</keyword>
<evidence type="ECO:0000256" key="3">
    <source>
        <dbReference type="ARBA" id="ARBA00012493"/>
    </source>
</evidence>
<evidence type="ECO:0000256" key="10">
    <source>
        <dbReference type="ARBA" id="ARBA00022895"/>
    </source>
</evidence>
<dbReference type="PRINTS" id="PR01365">
    <property type="entry name" value="TELOMERASERT"/>
</dbReference>
<dbReference type="OMA" id="FDTIPQE"/>